<proteinExistence type="predicted"/>
<accession>A0A6A3UC52</accession>
<protein>
    <submittedName>
        <fullName evidence="2">Uncharacterized protein</fullName>
    </submittedName>
</protein>
<reference evidence="3 4" key="1">
    <citation type="submission" date="2018-08" db="EMBL/GenBank/DDBJ databases">
        <title>Genomic investigation of the strawberry pathogen Phytophthora fragariae indicates pathogenicity is determined by transcriptional variation in three key races.</title>
        <authorList>
            <person name="Adams T.M."/>
            <person name="Armitage A.D."/>
            <person name="Sobczyk M.K."/>
            <person name="Bates H.J."/>
            <person name="Dunwell J.M."/>
            <person name="Nellist C.F."/>
            <person name="Harrison R.J."/>
        </authorList>
    </citation>
    <scope>NUCLEOTIDE SEQUENCE [LARGE SCALE GENOMIC DNA]</scope>
    <source>
        <strain evidence="2 4">NOV-5</strain>
        <strain evidence="1 3">NOV-9</strain>
    </source>
</reference>
<organism evidence="2 4">
    <name type="scientific">Phytophthora fragariae</name>
    <dbReference type="NCBI Taxonomy" id="53985"/>
    <lineage>
        <taxon>Eukaryota</taxon>
        <taxon>Sar</taxon>
        <taxon>Stramenopiles</taxon>
        <taxon>Oomycota</taxon>
        <taxon>Peronosporomycetes</taxon>
        <taxon>Peronosporales</taxon>
        <taxon>Peronosporaceae</taxon>
        <taxon>Phytophthora</taxon>
    </lineage>
</organism>
<sequence>MPAGVLGESLCASIKKGLLRMMAWTPVKKKTGWRLKRSCGQVSQCPKILVILNLPSLSSFLNWWIKYEFPVRDLWHVLPVAT</sequence>
<dbReference type="AlphaFoldDB" id="A0A6A3UC52"/>
<name>A0A6A3UC52_9STRA</name>
<evidence type="ECO:0000313" key="3">
    <source>
        <dbReference type="Proteomes" id="UP000429523"/>
    </source>
</evidence>
<dbReference type="EMBL" id="QXGF01000466">
    <property type="protein sequence ID" value="KAE8939790.1"/>
    <property type="molecule type" value="Genomic_DNA"/>
</dbReference>
<comment type="caution">
    <text evidence="2">The sequence shown here is derived from an EMBL/GenBank/DDBJ whole genome shotgun (WGS) entry which is preliminary data.</text>
</comment>
<evidence type="ECO:0000313" key="1">
    <source>
        <dbReference type="EMBL" id="KAE8939790.1"/>
    </source>
</evidence>
<gene>
    <name evidence="2" type="ORF">PF006_g6497</name>
    <name evidence="1" type="ORF">PF009_g10373</name>
</gene>
<dbReference type="Proteomes" id="UP000440732">
    <property type="component" value="Unassembled WGS sequence"/>
</dbReference>
<evidence type="ECO:0000313" key="4">
    <source>
        <dbReference type="Proteomes" id="UP000440732"/>
    </source>
</evidence>
<evidence type="ECO:0000313" key="2">
    <source>
        <dbReference type="EMBL" id="KAE9148972.1"/>
    </source>
</evidence>
<dbReference type="EMBL" id="QXGA01000263">
    <property type="protein sequence ID" value="KAE9148972.1"/>
    <property type="molecule type" value="Genomic_DNA"/>
</dbReference>
<dbReference type="Proteomes" id="UP000429523">
    <property type="component" value="Unassembled WGS sequence"/>
</dbReference>